<evidence type="ECO:0000256" key="2">
    <source>
        <dbReference type="ARBA" id="ARBA00022692"/>
    </source>
</evidence>
<evidence type="ECO:0000313" key="7">
    <source>
        <dbReference type="Proteomes" id="UP000809243"/>
    </source>
</evidence>
<evidence type="ECO:0000313" key="6">
    <source>
        <dbReference type="EMBL" id="MBN2067815.1"/>
    </source>
</evidence>
<keyword evidence="3 5" id="KW-1133">Transmembrane helix</keyword>
<name>A0A938YXU8_9ARCH</name>
<comment type="subcellular location">
    <subcellularLocation>
        <location evidence="1">Membrane</location>
        <topology evidence="1">Multi-pass membrane protein</topology>
    </subcellularLocation>
</comment>
<evidence type="ECO:0008006" key="8">
    <source>
        <dbReference type="Google" id="ProtNLM"/>
    </source>
</evidence>
<dbReference type="EMBL" id="JAFGDB010000088">
    <property type="protein sequence ID" value="MBN2067815.1"/>
    <property type="molecule type" value="Genomic_DNA"/>
</dbReference>
<feature type="transmembrane region" description="Helical" evidence="5">
    <location>
        <begin position="59"/>
        <end position="78"/>
    </location>
</feature>
<evidence type="ECO:0000256" key="1">
    <source>
        <dbReference type="ARBA" id="ARBA00004141"/>
    </source>
</evidence>
<comment type="caution">
    <text evidence="6">The sequence shown here is derived from an EMBL/GenBank/DDBJ whole genome shotgun (WGS) entry which is preliminary data.</text>
</comment>
<reference evidence="6" key="1">
    <citation type="submission" date="2021-01" db="EMBL/GenBank/DDBJ databases">
        <title>Active Sulfur Cycling in an Early Earth Analoge.</title>
        <authorList>
            <person name="Hahn C.R."/>
            <person name="Youssef N.H."/>
            <person name="Elshahed M."/>
        </authorList>
    </citation>
    <scope>NUCLEOTIDE SEQUENCE</scope>
    <source>
        <strain evidence="6">Zod_Metabat.1151</strain>
    </source>
</reference>
<evidence type="ECO:0000256" key="3">
    <source>
        <dbReference type="ARBA" id="ARBA00022989"/>
    </source>
</evidence>
<dbReference type="CDD" id="cd16914">
    <property type="entry name" value="EcfT"/>
    <property type="match status" value="1"/>
</dbReference>
<dbReference type="InterPro" id="IPR003339">
    <property type="entry name" value="ABC/ECF_trnsptr_transmembrane"/>
</dbReference>
<sequence length="199" mass="22394">MFQYSGRSLFSKVSEKTKVGFLAASLAAAFLFSNVFQQACLLAFLAGLLFAAGYRGFRGLFLGIVPFLLLADLGFFLFLQGMGIDLVQLTLVSNLRILNLFSATAFFTFSTDIFSIVKAMKRARMPESAYLPVYVLFRFLPELEKDLAEIILIQRIRGIGKSRPLTYLRSILVPMLYIAVQKGDEIAIAYYLRKKRKLA</sequence>
<keyword evidence="2 5" id="KW-0812">Transmembrane</keyword>
<evidence type="ECO:0000256" key="5">
    <source>
        <dbReference type="SAM" id="Phobius"/>
    </source>
</evidence>
<organism evidence="6 7">
    <name type="scientific">Candidatus Iainarchaeum sp</name>
    <dbReference type="NCBI Taxonomy" id="3101447"/>
    <lineage>
        <taxon>Archaea</taxon>
        <taxon>Candidatus Iainarchaeota</taxon>
        <taxon>Candidatus Iainarchaeia</taxon>
        <taxon>Candidatus Iainarchaeales</taxon>
        <taxon>Candidatus Iainarchaeaceae</taxon>
        <taxon>Candidatus Iainarchaeum</taxon>
    </lineage>
</organism>
<dbReference type="GO" id="GO:0005886">
    <property type="term" value="C:plasma membrane"/>
    <property type="evidence" value="ECO:0007669"/>
    <property type="project" value="UniProtKB-ARBA"/>
</dbReference>
<proteinExistence type="predicted"/>
<feature type="transmembrane region" description="Helical" evidence="5">
    <location>
        <begin position="20"/>
        <end position="52"/>
    </location>
</feature>
<dbReference type="Pfam" id="PF02361">
    <property type="entry name" value="CbiQ"/>
    <property type="match status" value="1"/>
</dbReference>
<protein>
    <recommendedName>
        <fullName evidence="8">Energy-coupling factor transporter transmembrane protein EcfT</fullName>
    </recommendedName>
</protein>
<feature type="transmembrane region" description="Helical" evidence="5">
    <location>
        <begin position="98"/>
        <end position="117"/>
    </location>
</feature>
<evidence type="ECO:0000256" key="4">
    <source>
        <dbReference type="ARBA" id="ARBA00023136"/>
    </source>
</evidence>
<accession>A0A938YXU8</accession>
<dbReference type="AlphaFoldDB" id="A0A938YXU8"/>
<keyword evidence="4 5" id="KW-0472">Membrane</keyword>
<gene>
    <name evidence="6" type="ORF">JW744_05085</name>
</gene>
<dbReference type="Proteomes" id="UP000809243">
    <property type="component" value="Unassembled WGS sequence"/>
</dbReference>